<feature type="compositionally biased region" description="Low complexity" evidence="1">
    <location>
        <begin position="80"/>
        <end position="91"/>
    </location>
</feature>
<feature type="compositionally biased region" description="Acidic residues" evidence="1">
    <location>
        <begin position="1"/>
        <end position="10"/>
    </location>
</feature>
<organism evidence="2 3">
    <name type="scientific">Esox lucius</name>
    <name type="common">Northern pike</name>
    <dbReference type="NCBI Taxonomy" id="8010"/>
    <lineage>
        <taxon>Eukaryota</taxon>
        <taxon>Metazoa</taxon>
        <taxon>Chordata</taxon>
        <taxon>Craniata</taxon>
        <taxon>Vertebrata</taxon>
        <taxon>Euteleostomi</taxon>
        <taxon>Actinopterygii</taxon>
        <taxon>Neopterygii</taxon>
        <taxon>Teleostei</taxon>
        <taxon>Protacanthopterygii</taxon>
        <taxon>Esociformes</taxon>
        <taxon>Esocidae</taxon>
        <taxon>Esox</taxon>
    </lineage>
</organism>
<reference evidence="2 3" key="1">
    <citation type="submission" date="2020-02" db="EMBL/GenBank/DDBJ databases">
        <title>Esox lucius (northern pike) genome, fEsoLuc1, primary haplotype.</title>
        <authorList>
            <person name="Myers G."/>
            <person name="Karagic N."/>
            <person name="Meyer A."/>
            <person name="Pippel M."/>
            <person name="Reichard M."/>
            <person name="Winkler S."/>
            <person name="Tracey A."/>
            <person name="Sims Y."/>
            <person name="Howe K."/>
            <person name="Rhie A."/>
            <person name="Formenti G."/>
            <person name="Durbin R."/>
            <person name="Fedrigo O."/>
            <person name="Jarvis E.D."/>
        </authorList>
    </citation>
    <scope>NUCLEOTIDE SEQUENCE [LARGE SCALE GENOMIC DNA]</scope>
</reference>
<dbReference type="GO" id="GO:0005654">
    <property type="term" value="C:nucleoplasm"/>
    <property type="evidence" value="ECO:0007669"/>
    <property type="project" value="TreeGrafter"/>
</dbReference>
<dbReference type="Proteomes" id="UP000265140">
    <property type="component" value="Chromosome 4"/>
</dbReference>
<evidence type="ECO:0000313" key="2">
    <source>
        <dbReference type="Ensembl" id="ENSELUP00000097727.1"/>
    </source>
</evidence>
<evidence type="ECO:0000313" key="3">
    <source>
        <dbReference type="Proteomes" id="UP000265140"/>
    </source>
</evidence>
<accession>A0AAY5LDA4</accession>
<sequence>MEDVDTESFDSDAASSYTNNENMKMKMLKMKIKALEEERDFLRTTITQLTGQRTSSGPSPSSSVGDNIAKLEDQWDDSSDSSSSDSSSSTDSEIEKKKKNKQKKKKNKNKKGKKETKKGRAKTPEDILRRYKMVLAAYKRKGSMAAAFQTVGVDRNTVAMSAPLAEIMIAAPEFFKKQPAFECGNDTLNQYVRRITKNATAEVSNVIKEKKKQNELLPITYTFK</sequence>
<dbReference type="RefSeq" id="XP_034147589.1">
    <property type="nucleotide sequence ID" value="XM_034291698.1"/>
</dbReference>
<dbReference type="PANTHER" id="PTHR16477:SF5">
    <property type="entry name" value="COILED-COIL DOMAIN-CONTAINING PROTEIN 106-RELATED"/>
    <property type="match status" value="1"/>
</dbReference>
<dbReference type="InterPro" id="IPR031591">
    <property type="entry name" value="CCDC106"/>
</dbReference>
<feature type="compositionally biased region" description="Polar residues" evidence="1">
    <location>
        <begin position="45"/>
        <end position="54"/>
    </location>
</feature>
<feature type="compositionally biased region" description="Basic residues" evidence="1">
    <location>
        <begin position="97"/>
        <end position="121"/>
    </location>
</feature>
<dbReference type="GeneID" id="117594387"/>
<proteinExistence type="predicted"/>
<name>A0AAY5LDA4_ESOLU</name>
<keyword evidence="3" id="KW-1185">Reference proteome</keyword>
<reference evidence="2" key="2">
    <citation type="submission" date="2025-08" db="UniProtKB">
        <authorList>
            <consortium name="Ensembl"/>
        </authorList>
    </citation>
    <scope>IDENTIFICATION</scope>
</reference>
<dbReference type="GeneTree" id="ENSGT00390000013183"/>
<reference evidence="2" key="3">
    <citation type="submission" date="2025-09" db="UniProtKB">
        <authorList>
            <consortium name="Ensembl"/>
        </authorList>
    </citation>
    <scope>IDENTIFICATION</scope>
</reference>
<dbReference type="PANTHER" id="PTHR16477">
    <property type="entry name" value="COILED-COIL DOMAIN-CONTAINING PROTEIN 106"/>
    <property type="match status" value="1"/>
</dbReference>
<dbReference type="AlphaFoldDB" id="A0AAY5LDA4"/>
<dbReference type="Ensembl" id="ENSELUT00000106892.1">
    <property type="protein sequence ID" value="ENSELUP00000097727.1"/>
    <property type="gene ID" value="ENSELUG00000043220.1"/>
</dbReference>
<evidence type="ECO:0000256" key="1">
    <source>
        <dbReference type="SAM" id="MobiDB-lite"/>
    </source>
</evidence>
<protein>
    <recommendedName>
        <fullName evidence="4">Coiled-coil domain-containing protein 106-like</fullName>
    </recommendedName>
</protein>
<evidence type="ECO:0008006" key="4">
    <source>
        <dbReference type="Google" id="ProtNLM"/>
    </source>
</evidence>
<dbReference type="Pfam" id="PF15794">
    <property type="entry name" value="CCDC106"/>
    <property type="match status" value="1"/>
</dbReference>
<feature type="region of interest" description="Disordered" evidence="1">
    <location>
        <begin position="1"/>
        <end position="24"/>
    </location>
</feature>
<feature type="region of interest" description="Disordered" evidence="1">
    <location>
        <begin position="45"/>
        <end position="125"/>
    </location>
</feature>